<keyword evidence="11 14" id="KW-0505">Motor protein</keyword>
<proteinExistence type="inferred from homology"/>
<dbReference type="GO" id="GO:0005874">
    <property type="term" value="C:microtubule"/>
    <property type="evidence" value="ECO:0007669"/>
    <property type="project" value="UniProtKB-KW"/>
</dbReference>
<dbReference type="AlphaFoldDB" id="A0A420IQD1"/>
<comment type="subunit">
    <text evidence="14">Cytoplasmic dynein consists of two catalytic heavy chains (HCs) and a number of non-catalytic subunits which present intermediate chains (ICs), light intermediate chains (LICs) and light chains (LCs).</text>
</comment>
<dbReference type="GO" id="GO:0045505">
    <property type="term" value="F:dynein intermediate chain binding"/>
    <property type="evidence" value="ECO:0007669"/>
    <property type="project" value="TreeGrafter"/>
</dbReference>
<evidence type="ECO:0000256" key="13">
    <source>
        <dbReference type="ARBA" id="ARBA00023242"/>
    </source>
</evidence>
<keyword evidence="6 14" id="KW-0493">Microtubule</keyword>
<evidence type="ECO:0000256" key="1">
    <source>
        <dbReference type="ARBA" id="ARBA00004245"/>
    </source>
</evidence>
<evidence type="ECO:0000256" key="8">
    <source>
        <dbReference type="ARBA" id="ARBA00022927"/>
    </source>
</evidence>
<comment type="subcellular location">
    <subcellularLocation>
        <location evidence="1 14">Cytoplasm</location>
        <location evidence="1 14">Cytoskeleton</location>
    </subcellularLocation>
    <subcellularLocation>
        <location evidence="2">Nucleus</location>
        <location evidence="2">Nuclear pore complex</location>
    </subcellularLocation>
</comment>
<dbReference type="InterPro" id="IPR037177">
    <property type="entry name" value="DLC_sf"/>
</dbReference>
<dbReference type="GO" id="GO:0005868">
    <property type="term" value="C:cytoplasmic dynein complex"/>
    <property type="evidence" value="ECO:0007669"/>
    <property type="project" value="TreeGrafter"/>
</dbReference>
<keyword evidence="5 14" id="KW-0963">Cytoplasm</keyword>
<dbReference type="GO" id="GO:0007017">
    <property type="term" value="P:microtubule-based process"/>
    <property type="evidence" value="ECO:0007669"/>
    <property type="project" value="InterPro"/>
</dbReference>
<name>A0A420IQD1_9PEZI</name>
<dbReference type="Proteomes" id="UP000285326">
    <property type="component" value="Unassembled WGS sequence"/>
</dbReference>
<keyword evidence="10" id="KW-0811">Translocation</keyword>
<evidence type="ECO:0000256" key="10">
    <source>
        <dbReference type="ARBA" id="ARBA00023132"/>
    </source>
</evidence>
<keyword evidence="4 14" id="KW-0813">Transport</keyword>
<keyword evidence="13" id="KW-0539">Nucleus</keyword>
<dbReference type="SUPFAM" id="SSF54648">
    <property type="entry name" value="DLC"/>
    <property type="match status" value="1"/>
</dbReference>
<dbReference type="FunFam" id="3.30.740.10:FF:000005">
    <property type="entry name" value="Dynein light chain"/>
    <property type="match status" value="1"/>
</dbReference>
<evidence type="ECO:0000256" key="9">
    <source>
        <dbReference type="ARBA" id="ARBA00023017"/>
    </source>
</evidence>
<evidence type="ECO:0000313" key="16">
    <source>
        <dbReference type="Proteomes" id="UP000285326"/>
    </source>
</evidence>
<dbReference type="Pfam" id="PF01221">
    <property type="entry name" value="Dynein_light"/>
    <property type="match status" value="1"/>
</dbReference>
<evidence type="ECO:0000256" key="7">
    <source>
        <dbReference type="ARBA" id="ARBA00022816"/>
    </source>
</evidence>
<dbReference type="GO" id="GO:0005643">
    <property type="term" value="C:nuclear pore"/>
    <property type="evidence" value="ECO:0007669"/>
    <property type="project" value="UniProtKB-SubCell"/>
</dbReference>
<gene>
    <name evidence="15" type="ORF">GcM1_224017</name>
</gene>
<dbReference type="InterPro" id="IPR001372">
    <property type="entry name" value="Dynein_light_chain_typ-1/2"/>
</dbReference>
<dbReference type="EMBL" id="MCBS01022487">
    <property type="protein sequence ID" value="RKF76770.1"/>
    <property type="molecule type" value="Genomic_DNA"/>
</dbReference>
<reference evidence="15 16" key="1">
    <citation type="journal article" date="2018" name="BMC Genomics">
        <title>Comparative genome analyses reveal sequence features reflecting distinct modes of host-adaptation between dicot and monocot powdery mildew.</title>
        <authorList>
            <person name="Wu Y."/>
            <person name="Ma X."/>
            <person name="Pan Z."/>
            <person name="Kale S.D."/>
            <person name="Song Y."/>
            <person name="King H."/>
            <person name="Zhang Q."/>
            <person name="Presley C."/>
            <person name="Deng X."/>
            <person name="Wei C.I."/>
            <person name="Xiao S."/>
        </authorList>
    </citation>
    <scope>NUCLEOTIDE SEQUENCE [LARGE SCALE GENOMIC DNA]</scope>
    <source>
        <strain evidence="15">UMSG1</strain>
    </source>
</reference>
<keyword evidence="8" id="KW-0653">Protein transport</keyword>
<comment type="caution">
    <text evidence="15">The sequence shown here is derived from an EMBL/GenBank/DDBJ whole genome shotgun (WGS) entry which is preliminary data.</text>
</comment>
<dbReference type="SMART" id="SM01375">
    <property type="entry name" value="Dynein_light"/>
    <property type="match status" value="1"/>
</dbReference>
<keyword evidence="9 14" id="KW-0243">Dynein</keyword>
<dbReference type="PROSITE" id="PS01239">
    <property type="entry name" value="DYNEIN_LIGHT_1"/>
    <property type="match status" value="1"/>
</dbReference>
<keyword evidence="12 14" id="KW-0206">Cytoskeleton</keyword>
<dbReference type="InterPro" id="IPR019763">
    <property type="entry name" value="Dynein_light_1/2_CS"/>
</dbReference>
<dbReference type="GO" id="GO:0051028">
    <property type="term" value="P:mRNA transport"/>
    <property type="evidence" value="ECO:0007669"/>
    <property type="project" value="UniProtKB-KW"/>
</dbReference>
<dbReference type="PANTHER" id="PTHR11886">
    <property type="entry name" value="DYNEIN LIGHT CHAIN"/>
    <property type="match status" value="1"/>
</dbReference>
<sequence length="174" mass="20211">MSLEKAEIDSKENMEATLQGKQYQRLLDRVRTFVTIITNINDFSLAHIKAADMAEEMQQDSIEIGIFYSLILSRNIHAPMTCSGLEPTGAFENGHRQEIIKKESNENDYHSWARLLTVKFLIYSQRSYEQLDDRKGPTWHCIVGRNFGSFVTHESKHFIYFYLGHCAILLFKTQ</sequence>
<evidence type="ECO:0000256" key="14">
    <source>
        <dbReference type="RuleBase" id="RU365010"/>
    </source>
</evidence>
<evidence type="ECO:0000256" key="4">
    <source>
        <dbReference type="ARBA" id="ARBA00022448"/>
    </source>
</evidence>
<comment type="function">
    <text evidence="14">Acts as one of several non-catalytic accessory components of the cytoplasmic dynein complex that are thought to be involved in linking dynein to cargos and to adapter proteins that regulate dynein function. Cytoplasmic dynein acts as a motor for the intracellular retrograde motility of vesicles and organelles along microtubules. May play a role in changing or maintaining the spatial distribution of cytoskeletal structures.</text>
</comment>
<evidence type="ECO:0000256" key="5">
    <source>
        <dbReference type="ARBA" id="ARBA00022490"/>
    </source>
</evidence>
<evidence type="ECO:0000256" key="3">
    <source>
        <dbReference type="ARBA" id="ARBA00010156"/>
    </source>
</evidence>
<protein>
    <recommendedName>
        <fullName evidence="14">Dynein light chain</fullName>
    </recommendedName>
</protein>
<keyword evidence="7" id="KW-0509">mRNA transport</keyword>
<keyword evidence="10" id="KW-0906">Nuclear pore complex</keyword>
<organism evidence="15 16">
    <name type="scientific">Golovinomyces cichoracearum</name>
    <dbReference type="NCBI Taxonomy" id="62708"/>
    <lineage>
        <taxon>Eukaryota</taxon>
        <taxon>Fungi</taxon>
        <taxon>Dikarya</taxon>
        <taxon>Ascomycota</taxon>
        <taxon>Pezizomycotina</taxon>
        <taxon>Leotiomycetes</taxon>
        <taxon>Erysiphales</taxon>
        <taxon>Erysiphaceae</taxon>
        <taxon>Golovinomyces</taxon>
    </lineage>
</organism>
<accession>A0A420IQD1</accession>
<evidence type="ECO:0000256" key="12">
    <source>
        <dbReference type="ARBA" id="ARBA00023212"/>
    </source>
</evidence>
<dbReference type="Gene3D" id="3.30.740.10">
    <property type="entry name" value="Protein Inhibitor Of Neuronal Nitric Oxide Synthase"/>
    <property type="match status" value="1"/>
</dbReference>
<comment type="similarity">
    <text evidence="3 14">Belongs to the dynein light chain family.</text>
</comment>
<evidence type="ECO:0000256" key="2">
    <source>
        <dbReference type="ARBA" id="ARBA00004567"/>
    </source>
</evidence>
<evidence type="ECO:0000256" key="11">
    <source>
        <dbReference type="ARBA" id="ARBA00023175"/>
    </source>
</evidence>
<evidence type="ECO:0000313" key="15">
    <source>
        <dbReference type="EMBL" id="RKF76770.1"/>
    </source>
</evidence>
<dbReference type="GO" id="GO:0015031">
    <property type="term" value="P:protein transport"/>
    <property type="evidence" value="ECO:0007669"/>
    <property type="project" value="UniProtKB-KW"/>
</dbReference>
<dbReference type="PANTHER" id="PTHR11886:SF35">
    <property type="entry name" value="DYNEIN LIGHT CHAIN"/>
    <property type="match status" value="1"/>
</dbReference>
<evidence type="ECO:0000256" key="6">
    <source>
        <dbReference type="ARBA" id="ARBA00022701"/>
    </source>
</evidence>